<dbReference type="Pfam" id="PF19502">
    <property type="entry name" value="DUF6036"/>
    <property type="match status" value="1"/>
</dbReference>
<dbReference type="InterPro" id="IPR043519">
    <property type="entry name" value="NT_sf"/>
</dbReference>
<dbReference type="InterPro" id="IPR045792">
    <property type="entry name" value="DUF6036"/>
</dbReference>
<protein>
    <recommendedName>
        <fullName evidence="1">DUF6036 domain-containing protein</fullName>
    </recommendedName>
</protein>
<reference evidence="2" key="1">
    <citation type="journal article" date="2020" name="mSystems">
        <title>Genome- and Community-Level Interaction Insights into Carbon Utilization and Element Cycling Functions of Hydrothermarchaeota in Hydrothermal Sediment.</title>
        <authorList>
            <person name="Zhou Z."/>
            <person name="Liu Y."/>
            <person name="Xu W."/>
            <person name="Pan J."/>
            <person name="Luo Z.H."/>
            <person name="Li M."/>
        </authorList>
    </citation>
    <scope>NUCLEOTIDE SEQUENCE [LARGE SCALE GENOMIC DNA]</scope>
    <source>
        <strain evidence="2">SpSt-114</strain>
    </source>
</reference>
<comment type="caution">
    <text evidence="2">The sequence shown here is derived from an EMBL/GenBank/DDBJ whole genome shotgun (WGS) entry which is preliminary data.</text>
</comment>
<dbReference type="EMBL" id="DSAC01000007">
    <property type="protein sequence ID" value="HHO73121.1"/>
    <property type="molecule type" value="Genomic_DNA"/>
</dbReference>
<dbReference type="AlphaFoldDB" id="A0A7C5SVK4"/>
<proteinExistence type="predicted"/>
<dbReference type="SUPFAM" id="SSF81301">
    <property type="entry name" value="Nucleotidyltransferase"/>
    <property type="match status" value="1"/>
</dbReference>
<evidence type="ECO:0000259" key="1">
    <source>
        <dbReference type="Pfam" id="PF19502"/>
    </source>
</evidence>
<sequence length="184" mass="21043">MIKVVEIFKEIAKSTGKSIEIILVGAQALPYYGVEARVTVDIDAEIVRGDLEEVYFELKKRGFESDLSENISGWSVISLPKGYRDRAITIYQDGQLKVSVLNPYDFIIMKLRRGTEQDLEDCLNVALANRLSVEELDRYFENAISNSIKDTAILNFRLIYNHFRQVLMELLSQKSERTPDSTRG</sequence>
<name>A0A7C5SVK4_9AQUI</name>
<gene>
    <name evidence="2" type="ORF">ENN04_00565</name>
</gene>
<organism evidence="2">
    <name type="scientific">Thermocrinis ruber</name>
    <dbReference type="NCBI Taxonomy" id="75906"/>
    <lineage>
        <taxon>Bacteria</taxon>
        <taxon>Pseudomonadati</taxon>
        <taxon>Aquificota</taxon>
        <taxon>Aquificia</taxon>
        <taxon>Aquificales</taxon>
        <taxon>Aquificaceae</taxon>
        <taxon>Thermocrinis</taxon>
    </lineage>
</organism>
<feature type="domain" description="DUF6036" evidence="1">
    <location>
        <begin position="4"/>
        <end position="164"/>
    </location>
</feature>
<accession>A0A7C5SVK4</accession>
<evidence type="ECO:0000313" key="2">
    <source>
        <dbReference type="EMBL" id="HHO73121.1"/>
    </source>
</evidence>